<dbReference type="InterPro" id="IPR001128">
    <property type="entry name" value="Cyt_P450"/>
</dbReference>
<dbReference type="Gene3D" id="1.10.630.10">
    <property type="entry name" value="Cytochrome P450"/>
    <property type="match status" value="1"/>
</dbReference>
<name>A0A9P4NYW0_9PEZI</name>
<organism evidence="3 4">
    <name type="scientific">Tothia fuscella</name>
    <dbReference type="NCBI Taxonomy" id="1048955"/>
    <lineage>
        <taxon>Eukaryota</taxon>
        <taxon>Fungi</taxon>
        <taxon>Dikarya</taxon>
        <taxon>Ascomycota</taxon>
        <taxon>Pezizomycotina</taxon>
        <taxon>Dothideomycetes</taxon>
        <taxon>Pleosporomycetidae</taxon>
        <taxon>Venturiales</taxon>
        <taxon>Cylindrosympodiaceae</taxon>
        <taxon>Tothia</taxon>
    </lineage>
</organism>
<dbReference type="SUPFAM" id="SSF48264">
    <property type="entry name" value="Cytochrome P450"/>
    <property type="match status" value="1"/>
</dbReference>
<dbReference type="GO" id="GO:0004497">
    <property type="term" value="F:monooxygenase activity"/>
    <property type="evidence" value="ECO:0007669"/>
    <property type="project" value="InterPro"/>
</dbReference>
<evidence type="ECO:0000256" key="2">
    <source>
        <dbReference type="SAM" id="Phobius"/>
    </source>
</evidence>
<protein>
    <submittedName>
        <fullName evidence="3">Cytochrome P450</fullName>
    </submittedName>
</protein>
<keyword evidence="1" id="KW-0408">Iron</keyword>
<dbReference type="FunFam" id="1.10.630.10:FF:000051">
    <property type="entry name" value="Cytochrome P450 monooxygenase (Fum15)"/>
    <property type="match status" value="1"/>
</dbReference>
<accession>A0A9P4NYW0</accession>
<keyword evidence="4" id="KW-1185">Reference proteome</keyword>
<evidence type="ECO:0000313" key="3">
    <source>
        <dbReference type="EMBL" id="KAF2434205.1"/>
    </source>
</evidence>
<comment type="cofactor">
    <cofactor evidence="1">
        <name>heme</name>
        <dbReference type="ChEBI" id="CHEBI:30413"/>
    </cofactor>
</comment>
<feature type="binding site" description="axial binding residue" evidence="1">
    <location>
        <position position="485"/>
    </location>
    <ligand>
        <name>heme</name>
        <dbReference type="ChEBI" id="CHEBI:30413"/>
    </ligand>
    <ligandPart>
        <name>Fe</name>
        <dbReference type="ChEBI" id="CHEBI:18248"/>
    </ligandPart>
</feature>
<dbReference type="GO" id="GO:0005506">
    <property type="term" value="F:iron ion binding"/>
    <property type="evidence" value="ECO:0007669"/>
    <property type="project" value="InterPro"/>
</dbReference>
<feature type="transmembrane region" description="Helical" evidence="2">
    <location>
        <begin position="33"/>
        <end position="54"/>
    </location>
</feature>
<dbReference type="PRINTS" id="PR00385">
    <property type="entry name" value="P450"/>
</dbReference>
<dbReference type="InterPro" id="IPR050121">
    <property type="entry name" value="Cytochrome_P450_monoxygenase"/>
</dbReference>
<dbReference type="GO" id="GO:0020037">
    <property type="term" value="F:heme binding"/>
    <property type="evidence" value="ECO:0007669"/>
    <property type="project" value="InterPro"/>
</dbReference>
<keyword evidence="2" id="KW-0812">Transmembrane</keyword>
<dbReference type="PANTHER" id="PTHR24305:SF227">
    <property type="entry name" value="P450, PUTATIVE (EUROFUNG)-RELATED"/>
    <property type="match status" value="1"/>
</dbReference>
<proteinExistence type="predicted"/>
<dbReference type="InterPro" id="IPR002401">
    <property type="entry name" value="Cyt_P450_E_grp-I"/>
</dbReference>
<evidence type="ECO:0000313" key="4">
    <source>
        <dbReference type="Proteomes" id="UP000800235"/>
    </source>
</evidence>
<keyword evidence="1" id="KW-0479">Metal-binding</keyword>
<dbReference type="AlphaFoldDB" id="A0A9P4NYW0"/>
<dbReference type="PRINTS" id="PR00463">
    <property type="entry name" value="EP450I"/>
</dbReference>
<comment type="caution">
    <text evidence="3">The sequence shown here is derived from an EMBL/GenBank/DDBJ whole genome shotgun (WGS) entry which is preliminary data.</text>
</comment>
<keyword evidence="2" id="KW-1133">Transmembrane helix</keyword>
<dbReference type="GO" id="GO:0016705">
    <property type="term" value="F:oxidoreductase activity, acting on paired donors, with incorporation or reduction of molecular oxygen"/>
    <property type="evidence" value="ECO:0007669"/>
    <property type="project" value="InterPro"/>
</dbReference>
<dbReference type="InterPro" id="IPR036396">
    <property type="entry name" value="Cyt_P450_sf"/>
</dbReference>
<sequence>MYSPKTIFLASIAGAVFLTRIVPQYAPFSSLFLTFFVLFISQFTTWFAWACVLWPKYFSPLNKLPQPKESSFLFGQFPKISRETNGAPMREWVSTIPNEGLIRYTHIFNADRVLITSPNALREVLVTKNYEFIKPPQFRTGLGQLLGIGVLLAEGEEHKRQRKLLMPAFAFRHIKDLYPTFWAKAHEVVEAMTQAISHPKSEDTDPAIVDVSNWASRVTLDIIGVAGMGHDFNAVQDPTSDLNQCYRDIFQPTRGGQILGLLGAFLPGWVIQNLPIKRTKQIQQARKIIRKVCFDLIAKKRVKLEKGESTDKDILSVSIQSGGFSDEDLVNQLMTFLAAGHETTASAMAWMAYTMCKYPEVQQRLREEIRGSLPSIGDAGSTVSSTEIDNLPYLHAVCNEIMRAYPSVPVTLRIAVEDATILGNFIPKGTSIILSPWAINSSKELWGEDAKEFNPDRWMGPGMANTGGAESAYSNLSFLHGPRSCIGKDFAKAEFACLVAAWVGRFDMHFADEGYVLDIAGGITVKPKGLKVRMKAVEGW</sequence>
<dbReference type="Pfam" id="PF00067">
    <property type="entry name" value="p450"/>
    <property type="match status" value="1"/>
</dbReference>
<keyword evidence="2" id="KW-0472">Membrane</keyword>
<dbReference type="Proteomes" id="UP000800235">
    <property type="component" value="Unassembled WGS sequence"/>
</dbReference>
<dbReference type="PANTHER" id="PTHR24305">
    <property type="entry name" value="CYTOCHROME P450"/>
    <property type="match status" value="1"/>
</dbReference>
<dbReference type="CDD" id="cd11069">
    <property type="entry name" value="CYP_FUM15-like"/>
    <property type="match status" value="1"/>
</dbReference>
<evidence type="ECO:0000256" key="1">
    <source>
        <dbReference type="PIRSR" id="PIRSR602401-1"/>
    </source>
</evidence>
<dbReference type="EMBL" id="MU007017">
    <property type="protein sequence ID" value="KAF2434205.1"/>
    <property type="molecule type" value="Genomic_DNA"/>
</dbReference>
<reference evidence="3" key="1">
    <citation type="journal article" date="2020" name="Stud. Mycol.">
        <title>101 Dothideomycetes genomes: a test case for predicting lifestyles and emergence of pathogens.</title>
        <authorList>
            <person name="Haridas S."/>
            <person name="Albert R."/>
            <person name="Binder M."/>
            <person name="Bloem J."/>
            <person name="Labutti K."/>
            <person name="Salamov A."/>
            <person name="Andreopoulos B."/>
            <person name="Baker S."/>
            <person name="Barry K."/>
            <person name="Bills G."/>
            <person name="Bluhm B."/>
            <person name="Cannon C."/>
            <person name="Castanera R."/>
            <person name="Culley D."/>
            <person name="Daum C."/>
            <person name="Ezra D."/>
            <person name="Gonzalez J."/>
            <person name="Henrissat B."/>
            <person name="Kuo A."/>
            <person name="Liang C."/>
            <person name="Lipzen A."/>
            <person name="Lutzoni F."/>
            <person name="Magnuson J."/>
            <person name="Mondo S."/>
            <person name="Nolan M."/>
            <person name="Ohm R."/>
            <person name="Pangilinan J."/>
            <person name="Park H.-J."/>
            <person name="Ramirez L."/>
            <person name="Alfaro M."/>
            <person name="Sun H."/>
            <person name="Tritt A."/>
            <person name="Yoshinaga Y."/>
            <person name="Zwiers L.-H."/>
            <person name="Turgeon B."/>
            <person name="Goodwin S."/>
            <person name="Spatafora J."/>
            <person name="Crous P."/>
            <person name="Grigoriev I."/>
        </authorList>
    </citation>
    <scope>NUCLEOTIDE SEQUENCE</scope>
    <source>
        <strain evidence="3">CBS 130266</strain>
    </source>
</reference>
<dbReference type="OrthoDB" id="1470350at2759"/>
<keyword evidence="1" id="KW-0349">Heme</keyword>
<gene>
    <name evidence="3" type="ORF">EJ08DRAFT_627722</name>
</gene>